<dbReference type="InterPro" id="IPR046700">
    <property type="entry name" value="DUF6570"/>
</dbReference>
<evidence type="ECO:0008006" key="5">
    <source>
        <dbReference type="Google" id="ProtNLM"/>
    </source>
</evidence>
<name>A0A834KIT9_VESVU</name>
<dbReference type="InterPro" id="IPR051055">
    <property type="entry name" value="PIF1_helicase"/>
</dbReference>
<accession>A0A834KIT9</accession>
<dbReference type="InterPro" id="IPR036691">
    <property type="entry name" value="Endo/exonu/phosph_ase_sf"/>
</dbReference>
<evidence type="ECO:0000259" key="1">
    <source>
        <dbReference type="Pfam" id="PF14214"/>
    </source>
</evidence>
<keyword evidence="4" id="KW-1185">Reference proteome</keyword>
<dbReference type="Pfam" id="PF14214">
    <property type="entry name" value="Helitron_like_N"/>
    <property type="match status" value="1"/>
</dbReference>
<organism evidence="3 4">
    <name type="scientific">Vespula vulgaris</name>
    <name type="common">Yellow jacket</name>
    <name type="synonym">Wasp</name>
    <dbReference type="NCBI Taxonomy" id="7454"/>
    <lineage>
        <taxon>Eukaryota</taxon>
        <taxon>Metazoa</taxon>
        <taxon>Ecdysozoa</taxon>
        <taxon>Arthropoda</taxon>
        <taxon>Hexapoda</taxon>
        <taxon>Insecta</taxon>
        <taxon>Pterygota</taxon>
        <taxon>Neoptera</taxon>
        <taxon>Endopterygota</taxon>
        <taxon>Hymenoptera</taxon>
        <taxon>Apocrita</taxon>
        <taxon>Aculeata</taxon>
        <taxon>Vespoidea</taxon>
        <taxon>Vespidae</taxon>
        <taxon>Vespinae</taxon>
        <taxon>Vespula</taxon>
    </lineage>
</organism>
<gene>
    <name evidence="3" type="ORF">HZH66_003742</name>
</gene>
<dbReference type="SUPFAM" id="SSF56219">
    <property type="entry name" value="DNase I-like"/>
    <property type="match status" value="1"/>
</dbReference>
<dbReference type="Pfam" id="PF20209">
    <property type="entry name" value="DUF6570"/>
    <property type="match status" value="1"/>
</dbReference>
<dbReference type="EMBL" id="JACSEA010000003">
    <property type="protein sequence ID" value="KAF7404836.1"/>
    <property type="molecule type" value="Genomic_DNA"/>
</dbReference>
<dbReference type="PANTHER" id="PTHR47642:SF5">
    <property type="entry name" value="ATP-DEPENDENT DNA HELICASE"/>
    <property type="match status" value="1"/>
</dbReference>
<protein>
    <recommendedName>
        <fullName evidence="5">Helitron helicase-like domain-containing protein</fullName>
    </recommendedName>
</protein>
<dbReference type="Gene3D" id="3.60.10.10">
    <property type="entry name" value="Endonuclease/exonuclease/phosphatase"/>
    <property type="match status" value="1"/>
</dbReference>
<dbReference type="InterPro" id="IPR025476">
    <property type="entry name" value="Helitron_helicase-like"/>
</dbReference>
<comment type="caution">
    <text evidence="3">The sequence shown here is derived from an EMBL/GenBank/DDBJ whole genome shotgun (WGS) entry which is preliminary data.</text>
</comment>
<feature type="domain" description="Helitron helicase-like" evidence="1">
    <location>
        <begin position="441"/>
        <end position="578"/>
    </location>
</feature>
<proteinExistence type="predicted"/>
<evidence type="ECO:0000259" key="2">
    <source>
        <dbReference type="Pfam" id="PF20209"/>
    </source>
</evidence>
<reference evidence="3" key="1">
    <citation type="journal article" date="2020" name="G3 (Bethesda)">
        <title>High-Quality Assemblies for Three Invasive Social Wasps from the &lt;i&gt;Vespula&lt;/i&gt; Genus.</title>
        <authorList>
            <person name="Harrop T.W.R."/>
            <person name="Guhlin J."/>
            <person name="McLaughlin G.M."/>
            <person name="Permina E."/>
            <person name="Stockwell P."/>
            <person name="Gilligan J."/>
            <person name="Le Lec M.F."/>
            <person name="Gruber M.A.M."/>
            <person name="Quinn O."/>
            <person name="Lovegrove M."/>
            <person name="Duncan E.J."/>
            <person name="Remnant E.J."/>
            <person name="Van Eeckhoven J."/>
            <person name="Graham B."/>
            <person name="Knapp R.A."/>
            <person name="Langford K.W."/>
            <person name="Kronenberg Z."/>
            <person name="Press M.O."/>
            <person name="Eacker S.M."/>
            <person name="Wilson-Rankin E.E."/>
            <person name="Purcell J."/>
            <person name="Lester P.J."/>
            <person name="Dearden P.K."/>
        </authorList>
    </citation>
    <scope>NUCLEOTIDE SEQUENCE</scope>
    <source>
        <strain evidence="3">Marl-1</strain>
    </source>
</reference>
<feature type="domain" description="DUF6570" evidence="2">
    <location>
        <begin position="162"/>
        <end position="290"/>
    </location>
</feature>
<sequence>MPKITNIERVKSFRGRQRTKNPPQKNTLQRRRKFQAHQKALKNEIALTSTILSAQSSIIDNVNNTANTSTNNEMSNNTLLSSIEPRIPYINFNANSNAHRKFQEKFSDNPFGFSCGICDQLWFKNDLKKITSEDQQLLIAEFPRVNLDTVMACKDCIKSLSRGHIPIYSTSNGFVYPQKPSHLPELDLVSERLISPYIPFIQIRRLRHVHKQNGIFGQIINIPVSVNNIVRQLPRNIDNDHCINVHIKKKNIHRSSYLMGFVNKHNIKIWLQYLTTTPLYRSYDITINQSFFDNTDKIDVQRDEVSEDIPIECDRESLIGQQQTLLWNNEKYLQITPGDRNVSHDVLFDEHAEELSFPNIYFGQSRIFKEGLRVTPFMIVKSELKRSDRRGVTPYHLLYVAMKIMKLTIFHILTIAFKHIDKDFNITREQIESGKYINHCLENNHAFLRCIPNSNWYWAERKSDLFAMIRQLGKPTMFLTLKANEIGWVHLLQILYKLKNNGNEISEKMVSQLSYIQKSTLINEDAVTCAIYFNKLVNVLISLLQSKKCNPFGKYRVIHYFKRIEFQHCDSPHAHILLWLENAPKDMLGTDKQNAISLIDNLVSVSAKESSGNIKFQTNRHTFTDIPSHNNKVTANKTQKYRFEAPFMPCRSTIILKPMKKEEPGFAEYVRDYKSIRTNLATCDYRDINAFYKDNHIFSDEHYTNILRAGITRPTVFVKREPSEKWHNTFNPFILNVLQSNIDIQFILEEYSCAAYVAEYISKTNKGISNLQRQIIEIMIEHPEFDIVEITRKMSVDMLHTVEITSQEAAWYLLREPMSKSSTVIAYIPTSRPIERQRIQRTQEELAREDLDYESIDIWKENWFDKYENRPEEFENISLAQFVANYVRNANNTYVKRKEPRVIRYRNYDIDTDFDEYRREMVTLHLPFRNEENEILAEMKFIGLYDKNKDLILRKRKEFEYDLNIQETIEICKQLCREAEILDDEADVQDFIHYQVKPGTFQQLYNNENMEINRDLTVATSNELGVIDRERENLTTINRFYGLMRMAFNKLNAVDKVLLDFISNRSNLSIFLFNCKSLKDRITNFNDVIVQKSKILLLSETCLNNEEQLDNLDNFNFIVQFNRPGIRNGGVAIRTNSNNRTIVVTAHMDLNLCQNDCSTVNCTAVGEICTAFCLLKNGQTILTVAIYITPNKSISQIIDFIHNVLLVYTTEGAALLNKNYDKMPIILSGDFNVNFASAEVQSLIEFLRTKFNLYMNNNPVMSITKSGTTSNAVFTRYLNDLKSAIYTSYFSYHKPIVSLLDYKGMDTSGK</sequence>
<dbReference type="Proteomes" id="UP000614350">
    <property type="component" value="Unassembled WGS sequence"/>
</dbReference>
<evidence type="ECO:0000313" key="4">
    <source>
        <dbReference type="Proteomes" id="UP000614350"/>
    </source>
</evidence>
<evidence type="ECO:0000313" key="3">
    <source>
        <dbReference type="EMBL" id="KAF7404836.1"/>
    </source>
</evidence>
<dbReference type="PANTHER" id="PTHR47642">
    <property type="entry name" value="ATP-DEPENDENT DNA HELICASE"/>
    <property type="match status" value="1"/>
</dbReference>